<reference evidence="1 2" key="1">
    <citation type="submission" date="2018-02" db="EMBL/GenBank/DDBJ databases">
        <title>Mycoplasma marinum and Mycoplasma todarodis sp. nov., moderately halophilic and psychrotolerant mycoplasmas isolated from cephalopods.</title>
        <authorList>
            <person name="Viver T."/>
        </authorList>
    </citation>
    <scope>NUCLEOTIDE SEQUENCE [LARGE SCALE GENOMIC DNA]</scope>
    <source>
        <strain evidence="1 2">PE</strain>
    </source>
</reference>
<protein>
    <submittedName>
        <fullName evidence="1">Uncharacterized protein</fullName>
    </submittedName>
</protein>
<organism evidence="1 2">
    <name type="scientific">Mycoplasma marinum</name>
    <dbReference type="NCBI Taxonomy" id="1937190"/>
    <lineage>
        <taxon>Bacteria</taxon>
        <taxon>Bacillati</taxon>
        <taxon>Mycoplasmatota</taxon>
        <taxon>Mollicutes</taxon>
        <taxon>Mycoplasmataceae</taxon>
        <taxon>Mycoplasma</taxon>
    </lineage>
</organism>
<evidence type="ECO:0000313" key="1">
    <source>
        <dbReference type="EMBL" id="TCG10243.1"/>
    </source>
</evidence>
<dbReference type="GO" id="GO:0006013">
    <property type="term" value="P:mannose metabolic process"/>
    <property type="evidence" value="ECO:0007669"/>
    <property type="project" value="InterPro"/>
</dbReference>
<gene>
    <name evidence="1" type="ORF">C4B24_05095</name>
</gene>
<dbReference type="AlphaFoldDB" id="A0A4R0XI30"/>
<name>A0A4R0XI30_9MOLU</name>
<dbReference type="RefSeq" id="WP_168388390.1">
    <property type="nucleotide sequence ID" value="NZ_PSZO01000115.1"/>
</dbReference>
<keyword evidence="2" id="KW-1185">Reference proteome</keyword>
<dbReference type="EMBL" id="PSZO01000115">
    <property type="protein sequence ID" value="TCG10243.1"/>
    <property type="molecule type" value="Genomic_DNA"/>
</dbReference>
<feature type="non-terminal residue" evidence="1">
    <location>
        <position position="195"/>
    </location>
</feature>
<comment type="caution">
    <text evidence="1">The sequence shown here is derived from an EMBL/GenBank/DDBJ whole genome shotgun (WGS) entry which is preliminary data.</text>
</comment>
<dbReference type="InterPro" id="IPR037094">
    <property type="entry name" value="Glyco_hydro_38_cen_sf"/>
</dbReference>
<dbReference type="GO" id="GO:0004559">
    <property type="term" value="F:alpha-mannosidase activity"/>
    <property type="evidence" value="ECO:0007669"/>
    <property type="project" value="InterPro"/>
</dbReference>
<feature type="non-terminal residue" evidence="1">
    <location>
        <position position="1"/>
    </location>
</feature>
<proteinExistence type="predicted"/>
<dbReference type="Proteomes" id="UP000294192">
    <property type="component" value="Unassembled WGS sequence"/>
</dbReference>
<sequence length="195" mass="22714">LYYKLEPLELVYKNIDISYDFEEYKNTTIIKPLLKLQAHDSLGGCNTDTTNDDIVAKLKQVHRRIVSIIDLITYKIIQLEEQHESANTINIINQAPFEHKLIKTMTIYSKNSEMNIENDFIKIITLESKSIGFNEDVYELKVLLITKKIRAFSRSIANLDDIEQKKWNLSTGEKIVLNDKYIIINSGKIIKKIFF</sequence>
<dbReference type="Gene3D" id="1.20.1270.50">
    <property type="entry name" value="Glycoside hydrolase family 38, central domain"/>
    <property type="match status" value="1"/>
</dbReference>
<evidence type="ECO:0000313" key="2">
    <source>
        <dbReference type="Proteomes" id="UP000294192"/>
    </source>
</evidence>
<accession>A0A4R0XI30</accession>